<evidence type="ECO:0000256" key="3">
    <source>
        <dbReference type="ARBA" id="ARBA00023163"/>
    </source>
</evidence>
<dbReference type="Gene3D" id="1.10.10.10">
    <property type="entry name" value="Winged helix-like DNA-binding domain superfamily/Winged helix DNA-binding domain"/>
    <property type="match status" value="1"/>
</dbReference>
<dbReference type="InterPro" id="IPR036390">
    <property type="entry name" value="WH_DNA-bd_sf"/>
</dbReference>
<dbReference type="InterPro" id="IPR011711">
    <property type="entry name" value="GntR_C"/>
</dbReference>
<comment type="caution">
    <text evidence="5">The sequence shown here is derived from an EMBL/GenBank/DDBJ whole genome shotgun (WGS) entry which is preliminary data.</text>
</comment>
<dbReference type="EMBL" id="JADZLT010000049">
    <property type="protein sequence ID" value="MBH0237687.1"/>
    <property type="molecule type" value="Genomic_DNA"/>
</dbReference>
<dbReference type="InterPro" id="IPR008920">
    <property type="entry name" value="TF_FadR/GntR_C"/>
</dbReference>
<dbReference type="SMART" id="SM00895">
    <property type="entry name" value="FCD"/>
    <property type="match status" value="1"/>
</dbReference>
<keyword evidence="2" id="KW-0238">DNA-binding</keyword>
<dbReference type="Proteomes" id="UP000631694">
    <property type="component" value="Unassembled WGS sequence"/>
</dbReference>
<evidence type="ECO:0000256" key="1">
    <source>
        <dbReference type="ARBA" id="ARBA00023015"/>
    </source>
</evidence>
<dbReference type="SMART" id="SM00345">
    <property type="entry name" value="HTH_GNTR"/>
    <property type="match status" value="1"/>
</dbReference>
<dbReference type="Pfam" id="PF00392">
    <property type="entry name" value="GntR"/>
    <property type="match status" value="1"/>
</dbReference>
<dbReference type="AlphaFoldDB" id="A0A931I0V6"/>
<evidence type="ECO:0000256" key="2">
    <source>
        <dbReference type="ARBA" id="ARBA00023125"/>
    </source>
</evidence>
<gene>
    <name evidence="5" type="ORF">I5731_07640</name>
</gene>
<sequence length="229" mass="24813">MLPVKSLSLVDQVADRVRHHIAANGLQPGDALPSAAELGQILDVSRGVVREAMQLLEASGIIEVSNGRRPVVRRLEPVMLAATFDHGLATRQFSVGDVGAFRRTIECETAALAAARRSDAEAARLLDLAGEMEASIDDPHRFTDFDLAFHATLAEACGNPVFALTGRALTLSIREMIQGGLAAIRERAEWDRVVATHRGIAEAVHGGEADNARRLMRLHFDDAITRLRV</sequence>
<feature type="domain" description="HTH gntR-type" evidence="4">
    <location>
        <begin position="7"/>
        <end position="75"/>
    </location>
</feature>
<evidence type="ECO:0000313" key="5">
    <source>
        <dbReference type="EMBL" id="MBH0237687.1"/>
    </source>
</evidence>
<protein>
    <submittedName>
        <fullName evidence="5">FadR family transcriptional regulator</fullName>
    </submittedName>
</protein>
<keyword evidence="6" id="KW-1185">Reference proteome</keyword>
<dbReference type="RefSeq" id="WP_197310771.1">
    <property type="nucleotide sequence ID" value="NZ_JADZLT010000049.1"/>
</dbReference>
<dbReference type="Gene3D" id="1.20.120.530">
    <property type="entry name" value="GntR ligand-binding domain-like"/>
    <property type="match status" value="1"/>
</dbReference>
<keyword evidence="1" id="KW-0805">Transcription regulation</keyword>
<organism evidence="5 6">
    <name type="scientific">Methylobrevis albus</name>
    <dbReference type="NCBI Taxonomy" id="2793297"/>
    <lineage>
        <taxon>Bacteria</taxon>
        <taxon>Pseudomonadati</taxon>
        <taxon>Pseudomonadota</taxon>
        <taxon>Alphaproteobacteria</taxon>
        <taxon>Hyphomicrobiales</taxon>
        <taxon>Pleomorphomonadaceae</taxon>
        <taxon>Methylobrevis</taxon>
    </lineage>
</organism>
<dbReference type="GO" id="GO:0003700">
    <property type="term" value="F:DNA-binding transcription factor activity"/>
    <property type="evidence" value="ECO:0007669"/>
    <property type="project" value="InterPro"/>
</dbReference>
<dbReference type="PRINTS" id="PR00035">
    <property type="entry name" value="HTHGNTR"/>
</dbReference>
<dbReference type="InterPro" id="IPR036388">
    <property type="entry name" value="WH-like_DNA-bd_sf"/>
</dbReference>
<dbReference type="Pfam" id="PF07729">
    <property type="entry name" value="FCD"/>
    <property type="match status" value="1"/>
</dbReference>
<name>A0A931I0V6_9HYPH</name>
<keyword evidence="3" id="KW-0804">Transcription</keyword>
<dbReference type="PANTHER" id="PTHR43537:SF24">
    <property type="entry name" value="GLUCONATE OPERON TRANSCRIPTIONAL REPRESSOR"/>
    <property type="match status" value="1"/>
</dbReference>
<dbReference type="SUPFAM" id="SSF48008">
    <property type="entry name" value="GntR ligand-binding domain-like"/>
    <property type="match status" value="1"/>
</dbReference>
<evidence type="ECO:0000259" key="4">
    <source>
        <dbReference type="PROSITE" id="PS50949"/>
    </source>
</evidence>
<dbReference type="PROSITE" id="PS50949">
    <property type="entry name" value="HTH_GNTR"/>
    <property type="match status" value="1"/>
</dbReference>
<dbReference type="PANTHER" id="PTHR43537">
    <property type="entry name" value="TRANSCRIPTIONAL REGULATOR, GNTR FAMILY"/>
    <property type="match status" value="1"/>
</dbReference>
<dbReference type="GO" id="GO:0003677">
    <property type="term" value="F:DNA binding"/>
    <property type="evidence" value="ECO:0007669"/>
    <property type="project" value="UniProtKB-KW"/>
</dbReference>
<reference evidence="5" key="1">
    <citation type="submission" date="2020-12" db="EMBL/GenBank/DDBJ databases">
        <title>Methylobrevis albus sp. nov., isolated from fresh water lack sediment.</title>
        <authorList>
            <person name="Zou Q."/>
        </authorList>
    </citation>
    <scope>NUCLEOTIDE SEQUENCE</scope>
    <source>
        <strain evidence="5">L22</strain>
    </source>
</reference>
<dbReference type="InterPro" id="IPR000524">
    <property type="entry name" value="Tscrpt_reg_HTH_GntR"/>
</dbReference>
<evidence type="ECO:0000313" key="6">
    <source>
        <dbReference type="Proteomes" id="UP000631694"/>
    </source>
</evidence>
<dbReference type="SUPFAM" id="SSF46785">
    <property type="entry name" value="Winged helix' DNA-binding domain"/>
    <property type="match status" value="1"/>
</dbReference>
<proteinExistence type="predicted"/>
<accession>A0A931I0V6</accession>
<dbReference type="CDD" id="cd07377">
    <property type="entry name" value="WHTH_GntR"/>
    <property type="match status" value="1"/>
</dbReference>